<dbReference type="PANTHER" id="PTHR43279:SF1">
    <property type="entry name" value="CATECHOL-2,3-DIOXYGENASE"/>
    <property type="match status" value="1"/>
</dbReference>
<organism evidence="4 5">
    <name type="scientific">Salibacterium salarium</name>
    <dbReference type="NCBI Taxonomy" id="284579"/>
    <lineage>
        <taxon>Bacteria</taxon>
        <taxon>Bacillati</taxon>
        <taxon>Bacillota</taxon>
        <taxon>Bacilli</taxon>
        <taxon>Bacillales</taxon>
        <taxon>Bacillaceae</taxon>
    </lineage>
</organism>
<dbReference type="RefSeq" id="WP_125560208.1">
    <property type="nucleotide sequence ID" value="NZ_RBVX01000034.1"/>
</dbReference>
<keyword evidence="1" id="KW-0479">Metal-binding</keyword>
<name>A0A3R9QHE6_9BACI</name>
<dbReference type="InterPro" id="IPR029068">
    <property type="entry name" value="Glyas_Bleomycin-R_OHBP_Dase"/>
</dbReference>
<dbReference type="PROSITE" id="PS00934">
    <property type="entry name" value="GLYOXALASE_I_1"/>
    <property type="match status" value="1"/>
</dbReference>
<dbReference type="GO" id="GO:0046872">
    <property type="term" value="F:metal ion binding"/>
    <property type="evidence" value="ECO:0007669"/>
    <property type="project" value="UniProtKB-KW"/>
</dbReference>
<dbReference type="AlphaFoldDB" id="A0A3R9QHE6"/>
<proteinExistence type="predicted"/>
<keyword evidence="5" id="KW-1185">Reference proteome</keyword>
<comment type="caution">
    <text evidence="4">The sequence shown here is derived from an EMBL/GenBank/DDBJ whole genome shotgun (WGS) entry which is preliminary data.</text>
</comment>
<dbReference type="InterPro" id="IPR004360">
    <property type="entry name" value="Glyas_Fos-R_dOase_dom"/>
</dbReference>
<evidence type="ECO:0000313" key="4">
    <source>
        <dbReference type="EMBL" id="RSL30613.1"/>
    </source>
</evidence>
<dbReference type="InterPro" id="IPR018146">
    <property type="entry name" value="Glyoxalase_1_CS"/>
</dbReference>
<evidence type="ECO:0000256" key="2">
    <source>
        <dbReference type="SAM" id="Coils"/>
    </source>
</evidence>
<dbReference type="Pfam" id="PF00903">
    <property type="entry name" value="Glyoxalase"/>
    <property type="match status" value="2"/>
</dbReference>
<dbReference type="EMBL" id="RBVX01000034">
    <property type="protein sequence ID" value="RSL30613.1"/>
    <property type="molecule type" value="Genomic_DNA"/>
</dbReference>
<dbReference type="OrthoDB" id="9792626at2"/>
<dbReference type="PANTHER" id="PTHR43279">
    <property type="entry name" value="CATECHOL-2,3-DIOXYGENASE"/>
    <property type="match status" value="1"/>
</dbReference>
<feature type="coiled-coil region" evidence="2">
    <location>
        <begin position="242"/>
        <end position="269"/>
    </location>
</feature>
<evidence type="ECO:0000259" key="3">
    <source>
        <dbReference type="PROSITE" id="PS51819"/>
    </source>
</evidence>
<gene>
    <name evidence="4" type="ORF">D7Z54_24945</name>
</gene>
<reference evidence="4 5" key="1">
    <citation type="submission" date="2018-10" db="EMBL/GenBank/DDBJ databases">
        <title>Draft genome sequence of Bacillus salarius IM0101, isolated from a hypersaline soil in Inner Mongolia, China.</title>
        <authorList>
            <person name="Yamprayoonswat W."/>
            <person name="Boonvisut S."/>
            <person name="Jumpathong W."/>
            <person name="Sittihan S."/>
            <person name="Ruangsuj P."/>
            <person name="Wanthongcharoen S."/>
            <person name="Thongpramul N."/>
            <person name="Pimmason S."/>
            <person name="Yu B."/>
            <person name="Yasawong M."/>
        </authorList>
    </citation>
    <scope>NUCLEOTIDE SEQUENCE [LARGE SCALE GENOMIC DNA]</scope>
    <source>
        <strain evidence="4 5">IM0101</strain>
    </source>
</reference>
<dbReference type="GO" id="GO:0004462">
    <property type="term" value="F:lactoylglutathione lyase activity"/>
    <property type="evidence" value="ECO:0007669"/>
    <property type="project" value="InterPro"/>
</dbReference>
<dbReference type="InterPro" id="IPR037523">
    <property type="entry name" value="VOC_core"/>
</dbReference>
<evidence type="ECO:0000256" key="1">
    <source>
        <dbReference type="ARBA" id="ARBA00022723"/>
    </source>
</evidence>
<feature type="domain" description="VOC" evidence="3">
    <location>
        <begin position="10"/>
        <end position="127"/>
    </location>
</feature>
<dbReference type="CDD" id="cd16359">
    <property type="entry name" value="VOC_BsCatE_like_C"/>
    <property type="match status" value="1"/>
</dbReference>
<protein>
    <submittedName>
        <fullName evidence="4">VOC family protein</fullName>
    </submittedName>
</protein>
<dbReference type="Gene3D" id="3.10.180.10">
    <property type="entry name" value="2,3-Dihydroxybiphenyl 1,2-Dioxygenase, domain 1"/>
    <property type="match status" value="2"/>
</dbReference>
<dbReference type="PROSITE" id="PS51819">
    <property type="entry name" value="VOC"/>
    <property type="match status" value="2"/>
</dbReference>
<dbReference type="Proteomes" id="UP000275076">
    <property type="component" value="Unassembled WGS sequence"/>
</dbReference>
<feature type="domain" description="VOC" evidence="3">
    <location>
        <begin position="170"/>
        <end position="285"/>
    </location>
</feature>
<evidence type="ECO:0000313" key="5">
    <source>
        <dbReference type="Proteomes" id="UP000275076"/>
    </source>
</evidence>
<dbReference type="SUPFAM" id="SSF54593">
    <property type="entry name" value="Glyoxalase/Bleomycin resistance protein/Dihydroxybiphenyl dioxygenase"/>
    <property type="match status" value="2"/>
</dbReference>
<keyword evidence="2" id="KW-0175">Coiled coil</keyword>
<accession>A0A3R9QHE6</accession>
<sequence length="285" mass="31403">METSLHSTTKIGQVTLYISDLSTSLHFYQNQLGFQVIKQTSNVACLSADGETTLIVLEQIDQAVSKPQRTTGLYHFAVLVPDRPSLALALRRLLEIGYPLQGAADHDFSEAVYLSDPDGNGVELYRDRARSVWKYDKEGYVHAPTVPLDADGLLQEAEGRQWNGMPAGTVIGHVHLHVGQLEAAQTFYVQGIGFDPTVYIEDHALFVAAGGYHHHVGLNIWAGKNAPPPPEKAVGLKEYTLILANQKELEQAEERLEKVNASYEYDNNTIVADDPSGNRIRLVVA</sequence>